<evidence type="ECO:0000256" key="3">
    <source>
        <dbReference type="ARBA" id="ARBA00022448"/>
    </source>
</evidence>
<dbReference type="VEuPathDB" id="FungiDB:SJAG_02693"/>
<evidence type="ECO:0000256" key="12">
    <source>
        <dbReference type="ARBA" id="ARBA00046271"/>
    </source>
</evidence>
<evidence type="ECO:0000313" key="16">
    <source>
        <dbReference type="EMBL" id="EEB07596.1"/>
    </source>
</evidence>
<evidence type="ECO:0000313" key="17">
    <source>
        <dbReference type="JaponicusDB" id="SJAG_02693"/>
    </source>
</evidence>
<sequence>MVDSPPKPWELGENGRKTSSGENAANSTEESPALPERNTAALVPGTIPASNGMMYPYSYPQYGTPAALLKMGYNGYGALNPGIAPFGAYPGMEAASGALYNNPNEISAFHLIEGIVSAVGGIAQVLESSLMAAHMTYNTFMSMAENFNRLRISLQSIFSIFSLVKRVRRLIARVLGRTSKDYSYNVANDDIDKWKNESRGPSLSRGAVLTILAGLFGLPYIIVKLCKQLYKQSQNNLLRSTVSTEPIEFCKANYTFTPRDPTNELPLAVDEIIAVLSKTDSQNRDSKWWYGRKRNGQHGWFPSNYCTVVPLAGKEDNKTAATDDDNSSPTPAR</sequence>
<keyword evidence="5" id="KW-0653">Protein transport</keyword>
<keyword evidence="8" id="KW-0472">Membrane</keyword>
<evidence type="ECO:0000256" key="14">
    <source>
        <dbReference type="SAM" id="MobiDB-lite"/>
    </source>
</evidence>
<keyword evidence="2 13" id="KW-0728">SH3 domain</keyword>
<evidence type="ECO:0000256" key="8">
    <source>
        <dbReference type="ARBA" id="ARBA00023136"/>
    </source>
</evidence>
<comment type="subcellular location">
    <subcellularLocation>
        <location evidence="12">Peroxisome membrane</location>
    </subcellularLocation>
</comment>
<evidence type="ECO:0000256" key="2">
    <source>
        <dbReference type="ARBA" id="ARBA00022443"/>
    </source>
</evidence>
<dbReference type="Pfam" id="PF04088">
    <property type="entry name" value="Peroxin-13_N"/>
    <property type="match status" value="1"/>
</dbReference>
<dbReference type="GO" id="GO:0005778">
    <property type="term" value="C:peroxisomal membrane"/>
    <property type="evidence" value="ECO:0007669"/>
    <property type="project" value="UniProtKB-SubCell"/>
</dbReference>
<dbReference type="PANTHER" id="PTHR19332:SF1">
    <property type="entry name" value="PEROXISOMAL MEMBRANE PROTEIN PEX13"/>
    <property type="match status" value="1"/>
</dbReference>
<dbReference type="InterPro" id="IPR001452">
    <property type="entry name" value="SH3_domain"/>
</dbReference>
<evidence type="ECO:0000256" key="9">
    <source>
        <dbReference type="ARBA" id="ARBA00023140"/>
    </source>
</evidence>
<feature type="domain" description="SH3" evidence="15">
    <location>
        <begin position="245"/>
        <end position="311"/>
    </location>
</feature>
<dbReference type="Pfam" id="PF07653">
    <property type="entry name" value="SH3_2"/>
    <property type="match status" value="1"/>
</dbReference>
<evidence type="ECO:0000259" key="15">
    <source>
        <dbReference type="PROSITE" id="PS50002"/>
    </source>
</evidence>
<name>B6K0X5_SCHJY</name>
<dbReference type="STRING" id="402676.B6K0X5"/>
<keyword evidence="6" id="KW-1133">Transmembrane helix</keyword>
<keyword evidence="4" id="KW-0812">Transmembrane</keyword>
<dbReference type="PROSITE" id="PS50002">
    <property type="entry name" value="SH3"/>
    <property type="match status" value="1"/>
</dbReference>
<dbReference type="PANTHER" id="PTHR19332">
    <property type="entry name" value="PEROXISOMAL MEMBRANE PROTEIN PEX13"/>
    <property type="match status" value="1"/>
</dbReference>
<evidence type="ECO:0000256" key="5">
    <source>
        <dbReference type="ARBA" id="ARBA00022927"/>
    </source>
</evidence>
<evidence type="ECO:0000256" key="13">
    <source>
        <dbReference type="PROSITE-ProRule" id="PRU00192"/>
    </source>
</evidence>
<dbReference type="CDD" id="cd11771">
    <property type="entry name" value="SH3_Pex13p_fungal"/>
    <property type="match status" value="1"/>
</dbReference>
<dbReference type="EMBL" id="KE651166">
    <property type="protein sequence ID" value="EEB07596.1"/>
    <property type="molecule type" value="Genomic_DNA"/>
</dbReference>
<keyword evidence="18" id="KW-1185">Reference proteome</keyword>
<dbReference type="InterPro" id="IPR036028">
    <property type="entry name" value="SH3-like_dom_sf"/>
</dbReference>
<dbReference type="SUPFAM" id="SSF50044">
    <property type="entry name" value="SH3-domain"/>
    <property type="match status" value="1"/>
</dbReference>
<gene>
    <name evidence="17" type="primary">pex13</name>
    <name evidence="16" type="ORF">SJAG_02693</name>
</gene>
<dbReference type="RefSeq" id="XP_002173889.1">
    <property type="nucleotide sequence ID" value="XM_002173853.1"/>
</dbReference>
<keyword evidence="3" id="KW-0813">Transport</keyword>
<reference evidence="16 18" key="1">
    <citation type="journal article" date="2011" name="Science">
        <title>Comparative functional genomics of the fission yeasts.</title>
        <authorList>
            <person name="Rhind N."/>
            <person name="Chen Z."/>
            <person name="Yassour M."/>
            <person name="Thompson D.A."/>
            <person name="Haas B.J."/>
            <person name="Habib N."/>
            <person name="Wapinski I."/>
            <person name="Roy S."/>
            <person name="Lin M.F."/>
            <person name="Heiman D.I."/>
            <person name="Young S.K."/>
            <person name="Furuya K."/>
            <person name="Guo Y."/>
            <person name="Pidoux A."/>
            <person name="Chen H.M."/>
            <person name="Robbertse B."/>
            <person name="Goldberg J.M."/>
            <person name="Aoki K."/>
            <person name="Bayne E.H."/>
            <person name="Berlin A.M."/>
            <person name="Desjardins C.A."/>
            <person name="Dobbs E."/>
            <person name="Dukaj L."/>
            <person name="Fan L."/>
            <person name="FitzGerald M.G."/>
            <person name="French C."/>
            <person name="Gujja S."/>
            <person name="Hansen K."/>
            <person name="Keifenheim D."/>
            <person name="Levin J.Z."/>
            <person name="Mosher R.A."/>
            <person name="Mueller C.A."/>
            <person name="Pfiffner J."/>
            <person name="Priest M."/>
            <person name="Russ C."/>
            <person name="Smialowska A."/>
            <person name="Swoboda P."/>
            <person name="Sykes S.M."/>
            <person name="Vaughn M."/>
            <person name="Vengrova S."/>
            <person name="Yoder R."/>
            <person name="Zeng Q."/>
            <person name="Allshire R."/>
            <person name="Baulcombe D."/>
            <person name="Birren B.W."/>
            <person name="Brown W."/>
            <person name="Ekwall K."/>
            <person name="Kellis M."/>
            <person name="Leatherwood J."/>
            <person name="Levin H."/>
            <person name="Margalit H."/>
            <person name="Martienssen R."/>
            <person name="Nieduszynski C.A."/>
            <person name="Spatafora J.W."/>
            <person name="Friedman N."/>
            <person name="Dalgaard J.Z."/>
            <person name="Baumann P."/>
            <person name="Niki H."/>
            <person name="Regev A."/>
            <person name="Nusbaum C."/>
        </authorList>
    </citation>
    <scope>NUCLEOTIDE SEQUENCE [LARGE SCALE GENOMIC DNA]</scope>
    <source>
        <strain evidence="18">yFS275 / FY16936</strain>
    </source>
</reference>
<accession>B6K0X5</accession>
<evidence type="ECO:0000313" key="18">
    <source>
        <dbReference type="Proteomes" id="UP000001744"/>
    </source>
</evidence>
<keyword evidence="9" id="KW-0576">Peroxisome</keyword>
<feature type="compositionally biased region" description="Polar residues" evidence="14">
    <location>
        <begin position="17"/>
        <end position="30"/>
    </location>
</feature>
<feature type="region of interest" description="Disordered" evidence="14">
    <location>
        <begin position="1"/>
        <end position="39"/>
    </location>
</feature>
<organism evidence="16 18">
    <name type="scientific">Schizosaccharomyces japonicus (strain yFS275 / FY16936)</name>
    <name type="common">Fission yeast</name>
    <dbReference type="NCBI Taxonomy" id="402676"/>
    <lineage>
        <taxon>Eukaryota</taxon>
        <taxon>Fungi</taxon>
        <taxon>Dikarya</taxon>
        <taxon>Ascomycota</taxon>
        <taxon>Taphrinomycotina</taxon>
        <taxon>Schizosaccharomycetes</taxon>
        <taxon>Schizosaccharomycetales</taxon>
        <taxon>Schizosaccharomycetaceae</taxon>
        <taxon>Schizosaccharomyces</taxon>
    </lineage>
</organism>
<comment type="similarity">
    <text evidence="1">Belongs to the peroxin-13 family.</text>
</comment>
<dbReference type="GO" id="GO:0016560">
    <property type="term" value="P:protein import into peroxisome matrix, docking"/>
    <property type="evidence" value="ECO:0007669"/>
    <property type="project" value="InterPro"/>
</dbReference>
<evidence type="ECO:0000256" key="7">
    <source>
        <dbReference type="ARBA" id="ARBA00023010"/>
    </source>
</evidence>
<dbReference type="AlphaFoldDB" id="B6K0X5"/>
<dbReference type="InterPro" id="IPR007223">
    <property type="entry name" value="Peroxin-13_N"/>
</dbReference>
<dbReference type="Gene3D" id="2.30.30.40">
    <property type="entry name" value="SH3 Domains"/>
    <property type="match status" value="1"/>
</dbReference>
<dbReference type="SMART" id="SM00326">
    <property type="entry name" value="SH3"/>
    <property type="match status" value="1"/>
</dbReference>
<evidence type="ECO:0000256" key="4">
    <source>
        <dbReference type="ARBA" id="ARBA00022692"/>
    </source>
</evidence>
<evidence type="ECO:0000256" key="1">
    <source>
        <dbReference type="ARBA" id="ARBA00006033"/>
    </source>
</evidence>
<dbReference type="Proteomes" id="UP000001744">
    <property type="component" value="Unassembled WGS sequence"/>
</dbReference>
<dbReference type="JaponicusDB" id="SJAG_02693">
    <property type="gene designation" value="pex13"/>
</dbReference>
<dbReference type="InterPro" id="IPR035463">
    <property type="entry name" value="Pex13"/>
</dbReference>
<evidence type="ECO:0000256" key="6">
    <source>
        <dbReference type="ARBA" id="ARBA00022989"/>
    </source>
</evidence>
<keyword evidence="7" id="KW-0811">Translocation</keyword>
<proteinExistence type="inferred from homology"/>
<protein>
    <recommendedName>
        <fullName evidence="11">Peroxisomal membrane protein PEX13</fullName>
    </recommendedName>
    <alternativeName>
        <fullName evidence="10">Peroxin-13</fullName>
    </alternativeName>
</protein>
<evidence type="ECO:0000256" key="11">
    <source>
        <dbReference type="ARBA" id="ARBA00034535"/>
    </source>
</evidence>
<dbReference type="GeneID" id="7051072"/>
<dbReference type="HOGENOM" id="CLU_834602_0_0_1"/>
<evidence type="ECO:0000256" key="10">
    <source>
        <dbReference type="ARBA" id="ARBA00029693"/>
    </source>
</evidence>
<dbReference type="eggNOG" id="KOG3875">
    <property type="taxonomic scope" value="Eukaryota"/>
</dbReference>
<dbReference type="OrthoDB" id="10037838at2759"/>